<keyword evidence="2" id="KW-1185">Reference proteome</keyword>
<evidence type="ECO:0008006" key="3">
    <source>
        <dbReference type="Google" id="ProtNLM"/>
    </source>
</evidence>
<dbReference type="RefSeq" id="WP_093477791.1">
    <property type="nucleotide sequence ID" value="NZ_FOUI01000015.1"/>
</dbReference>
<accession>A0A1I4TLL5</accession>
<evidence type="ECO:0000313" key="1">
    <source>
        <dbReference type="EMBL" id="SFM77545.1"/>
    </source>
</evidence>
<reference evidence="2" key="1">
    <citation type="submission" date="2016-10" db="EMBL/GenBank/DDBJ databases">
        <authorList>
            <person name="Varghese N."/>
            <person name="Submissions S."/>
        </authorList>
    </citation>
    <scope>NUCLEOTIDE SEQUENCE [LARGE SCALE GENOMIC DNA]</scope>
    <source>
        <strain evidence="2">DSM 24213</strain>
    </source>
</reference>
<dbReference type="OrthoDB" id="7061650at2"/>
<sequence length="161" mass="17814">MKIRLASTIALTLAISACSDNNESTIGIYKHNVALTGTEIISEVKKDGDTYIFVGDAIKNKNVIALSKTPDGLSYNNIPLKVSEDGNTLYFGKITGTRVDANYLSERITTIENNKKICAELQAEVDKNEKTMPKEQWNDYNKLLKTKTPDGCHIIGAGMRW</sequence>
<protein>
    <recommendedName>
        <fullName evidence="3">Lipoprotein</fullName>
    </recommendedName>
</protein>
<gene>
    <name evidence="1" type="ORF">SAMN05216217_1152</name>
</gene>
<name>A0A1I4TLL5_9GAMM</name>
<dbReference type="AlphaFoldDB" id="A0A1I4TLL5"/>
<dbReference type="PROSITE" id="PS51257">
    <property type="entry name" value="PROKAR_LIPOPROTEIN"/>
    <property type="match status" value="1"/>
</dbReference>
<dbReference type="EMBL" id="FOUI01000015">
    <property type="protein sequence ID" value="SFM77545.1"/>
    <property type="molecule type" value="Genomic_DNA"/>
</dbReference>
<proteinExistence type="predicted"/>
<dbReference type="Proteomes" id="UP000243629">
    <property type="component" value="Unassembled WGS sequence"/>
</dbReference>
<organism evidence="1 2">
    <name type="scientific">Halopseudomonas yangmingensis</name>
    <dbReference type="NCBI Taxonomy" id="1720063"/>
    <lineage>
        <taxon>Bacteria</taxon>
        <taxon>Pseudomonadati</taxon>
        <taxon>Pseudomonadota</taxon>
        <taxon>Gammaproteobacteria</taxon>
        <taxon>Pseudomonadales</taxon>
        <taxon>Pseudomonadaceae</taxon>
        <taxon>Halopseudomonas</taxon>
    </lineage>
</organism>
<evidence type="ECO:0000313" key="2">
    <source>
        <dbReference type="Proteomes" id="UP000243629"/>
    </source>
</evidence>